<dbReference type="PANTHER" id="PTHR30529">
    <property type="entry name" value="CYTOCHROME B561"/>
    <property type="match status" value="1"/>
</dbReference>
<feature type="transmembrane region" description="Helical" evidence="13">
    <location>
        <begin position="95"/>
        <end position="117"/>
    </location>
</feature>
<keyword evidence="4" id="KW-1003">Cell membrane</keyword>
<protein>
    <submittedName>
        <fullName evidence="15">Cytochrome b</fullName>
    </submittedName>
</protein>
<dbReference type="EMBL" id="CP136594">
    <property type="protein sequence ID" value="WOE75428.1"/>
    <property type="molecule type" value="Genomic_DNA"/>
</dbReference>
<dbReference type="PANTHER" id="PTHR30529:SF1">
    <property type="entry name" value="CYTOCHROME B561 HOMOLOG 2"/>
    <property type="match status" value="1"/>
</dbReference>
<evidence type="ECO:0000313" key="15">
    <source>
        <dbReference type="EMBL" id="WOE75428.1"/>
    </source>
</evidence>
<evidence type="ECO:0000313" key="16">
    <source>
        <dbReference type="Proteomes" id="UP001302429"/>
    </source>
</evidence>
<keyword evidence="3" id="KW-0813">Transport</keyword>
<evidence type="ECO:0000256" key="2">
    <source>
        <dbReference type="ARBA" id="ARBA00004651"/>
    </source>
</evidence>
<keyword evidence="7" id="KW-0479">Metal-binding</keyword>
<dbReference type="KEGG" id="acoa:RB602_01555"/>
<feature type="transmembrane region" description="Helical" evidence="13">
    <location>
        <begin position="57"/>
        <end position="75"/>
    </location>
</feature>
<dbReference type="InterPro" id="IPR011577">
    <property type="entry name" value="Cyt_b561_bac/Ni-Hgenase"/>
</dbReference>
<dbReference type="GO" id="GO:0020037">
    <property type="term" value="F:heme binding"/>
    <property type="evidence" value="ECO:0007669"/>
    <property type="project" value="TreeGrafter"/>
</dbReference>
<organism evidence="15 16">
    <name type="scientific">Alterisphingorhabdus coralli</name>
    <dbReference type="NCBI Taxonomy" id="3071408"/>
    <lineage>
        <taxon>Bacteria</taxon>
        <taxon>Pseudomonadati</taxon>
        <taxon>Pseudomonadota</taxon>
        <taxon>Alphaproteobacteria</taxon>
        <taxon>Sphingomonadales</taxon>
        <taxon>Sphingomonadaceae</taxon>
        <taxon>Alterisphingorhabdus (ex Yan et al. 2024)</taxon>
    </lineage>
</organism>
<evidence type="ECO:0000256" key="6">
    <source>
        <dbReference type="ARBA" id="ARBA00022692"/>
    </source>
</evidence>
<feature type="transmembrane region" description="Helical" evidence="13">
    <location>
        <begin position="24"/>
        <end position="45"/>
    </location>
</feature>
<keyword evidence="8" id="KW-0249">Electron transport</keyword>
<evidence type="ECO:0000256" key="1">
    <source>
        <dbReference type="ARBA" id="ARBA00001970"/>
    </source>
</evidence>
<dbReference type="Proteomes" id="UP001302429">
    <property type="component" value="Chromosome"/>
</dbReference>
<keyword evidence="5" id="KW-0349">Heme</keyword>
<feature type="transmembrane region" description="Helical" evidence="13">
    <location>
        <begin position="153"/>
        <end position="174"/>
    </location>
</feature>
<keyword evidence="11 13" id="KW-0472">Membrane</keyword>
<keyword evidence="6 13" id="KW-0812">Transmembrane</keyword>
<dbReference type="GO" id="GO:0046872">
    <property type="term" value="F:metal ion binding"/>
    <property type="evidence" value="ECO:0007669"/>
    <property type="project" value="UniProtKB-KW"/>
</dbReference>
<feature type="domain" description="Cytochrome b561 bacterial/Ni-hydrogenase" evidence="14">
    <location>
        <begin position="17"/>
        <end position="187"/>
    </location>
</feature>
<comment type="cofactor">
    <cofactor evidence="1">
        <name>heme b</name>
        <dbReference type="ChEBI" id="CHEBI:60344"/>
    </cofactor>
</comment>
<evidence type="ECO:0000256" key="7">
    <source>
        <dbReference type="ARBA" id="ARBA00022723"/>
    </source>
</evidence>
<evidence type="ECO:0000256" key="11">
    <source>
        <dbReference type="ARBA" id="ARBA00023136"/>
    </source>
</evidence>
<dbReference type="InterPro" id="IPR016174">
    <property type="entry name" value="Di-haem_cyt_TM"/>
</dbReference>
<evidence type="ECO:0000256" key="3">
    <source>
        <dbReference type="ARBA" id="ARBA00022448"/>
    </source>
</evidence>
<dbReference type="GO" id="GO:0009055">
    <property type="term" value="F:electron transfer activity"/>
    <property type="evidence" value="ECO:0007669"/>
    <property type="project" value="InterPro"/>
</dbReference>
<dbReference type="InterPro" id="IPR052168">
    <property type="entry name" value="Cytochrome_b561_oxidase"/>
</dbReference>
<sequence>MNSEALSSSSASGQNDRYHGVAQLLHWLMALMIITMVVIGLFHEGWTDEVKGVTMRLHKSLGITVFALVLIRLGWRLTHKPPPYTPPLPAWQKTLATAVHWLFYALMIGLPIGGYLMSSGGSRPMLWFGVELPKVPIERESALWEMAHQGHSWGGYVMAGLIVLHITAAAYHLVSGFDNTVERMMPGGSSD</sequence>
<proteinExistence type="inferred from homology"/>
<keyword evidence="9 13" id="KW-1133">Transmembrane helix</keyword>
<dbReference type="GO" id="GO:0022904">
    <property type="term" value="P:respiratory electron transport chain"/>
    <property type="evidence" value="ECO:0007669"/>
    <property type="project" value="InterPro"/>
</dbReference>
<dbReference type="SUPFAM" id="SSF81342">
    <property type="entry name" value="Transmembrane di-heme cytochromes"/>
    <property type="match status" value="1"/>
</dbReference>
<keyword evidence="16" id="KW-1185">Reference proteome</keyword>
<evidence type="ECO:0000259" key="14">
    <source>
        <dbReference type="Pfam" id="PF01292"/>
    </source>
</evidence>
<dbReference type="AlphaFoldDB" id="A0AA97F8V2"/>
<dbReference type="Gene3D" id="1.20.950.20">
    <property type="entry name" value="Transmembrane di-heme cytochromes, Chain C"/>
    <property type="match status" value="1"/>
</dbReference>
<evidence type="ECO:0000256" key="9">
    <source>
        <dbReference type="ARBA" id="ARBA00022989"/>
    </source>
</evidence>
<name>A0AA97F8V2_9SPHN</name>
<evidence type="ECO:0000256" key="10">
    <source>
        <dbReference type="ARBA" id="ARBA00023004"/>
    </source>
</evidence>
<evidence type="ECO:0000256" key="12">
    <source>
        <dbReference type="ARBA" id="ARBA00037975"/>
    </source>
</evidence>
<comment type="similarity">
    <text evidence="12">Belongs to the cytochrome b561 family.</text>
</comment>
<reference evidence="15 16" key="1">
    <citation type="submission" date="2023-10" db="EMBL/GenBank/DDBJ databases">
        <title>Complete genome sequence of a Sphingomonadaceae bacterium.</title>
        <authorList>
            <person name="Yan C."/>
        </authorList>
    </citation>
    <scope>NUCLEOTIDE SEQUENCE [LARGE SCALE GENOMIC DNA]</scope>
    <source>
        <strain evidence="15 16">SCSIO 66989</strain>
    </source>
</reference>
<evidence type="ECO:0000256" key="5">
    <source>
        <dbReference type="ARBA" id="ARBA00022617"/>
    </source>
</evidence>
<dbReference type="GO" id="GO:0005886">
    <property type="term" value="C:plasma membrane"/>
    <property type="evidence" value="ECO:0007669"/>
    <property type="project" value="UniProtKB-SubCell"/>
</dbReference>
<gene>
    <name evidence="15" type="ORF">RB602_01555</name>
</gene>
<evidence type="ECO:0000256" key="8">
    <source>
        <dbReference type="ARBA" id="ARBA00022982"/>
    </source>
</evidence>
<accession>A0AA97F8V2</accession>
<evidence type="ECO:0000256" key="4">
    <source>
        <dbReference type="ARBA" id="ARBA00022475"/>
    </source>
</evidence>
<dbReference type="Pfam" id="PF01292">
    <property type="entry name" value="Ni_hydr_CYTB"/>
    <property type="match status" value="1"/>
</dbReference>
<evidence type="ECO:0000256" key="13">
    <source>
        <dbReference type="SAM" id="Phobius"/>
    </source>
</evidence>
<comment type="subcellular location">
    <subcellularLocation>
        <location evidence="2">Cell membrane</location>
        <topology evidence="2">Multi-pass membrane protein</topology>
    </subcellularLocation>
</comment>
<keyword evidence="10" id="KW-0408">Iron</keyword>
<dbReference type="RefSeq" id="WP_317082323.1">
    <property type="nucleotide sequence ID" value="NZ_CP136594.1"/>
</dbReference>